<organism evidence="2 3">
    <name type="scientific">Phyllobacterium phragmitis</name>
    <dbReference type="NCBI Taxonomy" id="2670329"/>
    <lineage>
        <taxon>Bacteria</taxon>
        <taxon>Pseudomonadati</taxon>
        <taxon>Pseudomonadota</taxon>
        <taxon>Alphaproteobacteria</taxon>
        <taxon>Hyphomicrobiales</taxon>
        <taxon>Phyllobacteriaceae</taxon>
        <taxon>Phyllobacterium</taxon>
    </lineage>
</organism>
<evidence type="ECO:0000313" key="2">
    <source>
        <dbReference type="EMBL" id="GAB1582900.1"/>
    </source>
</evidence>
<evidence type="ECO:0000313" key="3">
    <source>
        <dbReference type="Proteomes" id="UP001628091"/>
    </source>
</evidence>
<protein>
    <submittedName>
        <fullName evidence="2">Uncharacterized protein</fullName>
    </submittedName>
</protein>
<feature type="region of interest" description="Disordered" evidence="1">
    <location>
        <begin position="35"/>
        <end position="85"/>
    </location>
</feature>
<evidence type="ECO:0000256" key="1">
    <source>
        <dbReference type="SAM" id="MobiDB-lite"/>
    </source>
</evidence>
<name>A0ABQ0H1V5_9HYPH</name>
<dbReference type="Proteomes" id="UP001628091">
    <property type="component" value="Unassembled WGS sequence"/>
</dbReference>
<gene>
    <name evidence="2" type="ORF">PPNSA23_28430</name>
</gene>
<comment type="caution">
    <text evidence="2">The sequence shown here is derived from an EMBL/GenBank/DDBJ whole genome shotgun (WGS) entry which is preliminary data.</text>
</comment>
<sequence length="85" mass="9597">MVSQTEGNQCRAPDRAGGYVYPHVKSLLNYRASIRLPKGPSNDDYADANRKHGKPMMREALQDPIDTLPYVDRRMSPSFNTGPKF</sequence>
<accession>A0ABQ0H1V5</accession>
<keyword evidence="3" id="KW-1185">Reference proteome</keyword>
<reference evidence="2 3" key="1">
    <citation type="submission" date="2024-10" db="EMBL/GenBank/DDBJ databases">
        <title>Isolation, draft genome sequencing and identification of Phyllobacterium sp. NSA23, isolated from leaf soil.</title>
        <authorList>
            <person name="Akita H."/>
        </authorList>
    </citation>
    <scope>NUCLEOTIDE SEQUENCE [LARGE SCALE GENOMIC DNA]</scope>
    <source>
        <strain evidence="2 3">NSA23</strain>
    </source>
</reference>
<proteinExistence type="predicted"/>
<dbReference type="EMBL" id="BAAFZP010000001">
    <property type="protein sequence ID" value="GAB1582900.1"/>
    <property type="molecule type" value="Genomic_DNA"/>
</dbReference>